<evidence type="ECO:0000313" key="2">
    <source>
        <dbReference type="Proteomes" id="UP001209540"/>
    </source>
</evidence>
<reference evidence="1" key="2">
    <citation type="submission" date="2023-02" db="EMBL/GenBank/DDBJ databases">
        <authorList>
            <consortium name="DOE Joint Genome Institute"/>
            <person name="Mondo S.J."/>
            <person name="Chang Y."/>
            <person name="Wang Y."/>
            <person name="Ahrendt S."/>
            <person name="Andreopoulos W."/>
            <person name="Barry K."/>
            <person name="Beard J."/>
            <person name="Benny G.L."/>
            <person name="Blankenship S."/>
            <person name="Bonito G."/>
            <person name="Cuomo C."/>
            <person name="Desiro A."/>
            <person name="Gervers K.A."/>
            <person name="Hundley H."/>
            <person name="Kuo A."/>
            <person name="LaButti K."/>
            <person name="Lang B.F."/>
            <person name="Lipzen A."/>
            <person name="O'Donnell K."/>
            <person name="Pangilinan J."/>
            <person name="Reynolds N."/>
            <person name="Sandor L."/>
            <person name="Smith M.W."/>
            <person name="Tsang A."/>
            <person name="Grigoriev I.V."/>
            <person name="Stajich J.E."/>
            <person name="Spatafora J.W."/>
        </authorList>
    </citation>
    <scope>NUCLEOTIDE SEQUENCE</scope>
    <source>
        <strain evidence="1">RSA 2281</strain>
    </source>
</reference>
<organism evidence="1 2">
    <name type="scientific">Phascolomyces articulosus</name>
    <dbReference type="NCBI Taxonomy" id="60185"/>
    <lineage>
        <taxon>Eukaryota</taxon>
        <taxon>Fungi</taxon>
        <taxon>Fungi incertae sedis</taxon>
        <taxon>Mucoromycota</taxon>
        <taxon>Mucoromycotina</taxon>
        <taxon>Mucoromycetes</taxon>
        <taxon>Mucorales</taxon>
        <taxon>Lichtheimiaceae</taxon>
        <taxon>Phascolomyces</taxon>
    </lineage>
</organism>
<evidence type="ECO:0000313" key="1">
    <source>
        <dbReference type="EMBL" id="KAI9253459.1"/>
    </source>
</evidence>
<protein>
    <submittedName>
        <fullName evidence="1">Uncharacterized protein</fullName>
    </submittedName>
</protein>
<comment type="caution">
    <text evidence="1">The sequence shown here is derived from an EMBL/GenBank/DDBJ whole genome shotgun (WGS) entry which is preliminary data.</text>
</comment>
<dbReference type="EMBL" id="JAIXMP010000026">
    <property type="protein sequence ID" value="KAI9253459.1"/>
    <property type="molecule type" value="Genomic_DNA"/>
</dbReference>
<reference evidence="1" key="1">
    <citation type="journal article" date="2022" name="IScience">
        <title>Evolution of zygomycete secretomes and the origins of terrestrial fungal ecologies.</title>
        <authorList>
            <person name="Chang Y."/>
            <person name="Wang Y."/>
            <person name="Mondo S."/>
            <person name="Ahrendt S."/>
            <person name="Andreopoulos W."/>
            <person name="Barry K."/>
            <person name="Beard J."/>
            <person name="Benny G.L."/>
            <person name="Blankenship S."/>
            <person name="Bonito G."/>
            <person name="Cuomo C."/>
            <person name="Desiro A."/>
            <person name="Gervers K.A."/>
            <person name="Hundley H."/>
            <person name="Kuo A."/>
            <person name="LaButti K."/>
            <person name="Lang B.F."/>
            <person name="Lipzen A."/>
            <person name="O'Donnell K."/>
            <person name="Pangilinan J."/>
            <person name="Reynolds N."/>
            <person name="Sandor L."/>
            <person name="Smith M.E."/>
            <person name="Tsang A."/>
            <person name="Grigoriev I.V."/>
            <person name="Stajich J.E."/>
            <person name="Spatafora J.W."/>
        </authorList>
    </citation>
    <scope>NUCLEOTIDE SEQUENCE</scope>
    <source>
        <strain evidence="1">RSA 2281</strain>
    </source>
</reference>
<keyword evidence="2" id="KW-1185">Reference proteome</keyword>
<proteinExistence type="predicted"/>
<accession>A0AAD5K3B4</accession>
<dbReference type="AlphaFoldDB" id="A0AAD5K3B4"/>
<dbReference type="Proteomes" id="UP001209540">
    <property type="component" value="Unassembled WGS sequence"/>
</dbReference>
<name>A0AAD5K3B4_9FUNG</name>
<sequence>MSGTSSLLLSCCCSRCSMPLVLLLLSFSFSLSLLLLVLGSVSELLFSISRIISPTLSIGVGCWFCCYSNHNYVLIY</sequence>
<gene>
    <name evidence="1" type="ORF">BDA99DRAFT_519877</name>
</gene>